<feature type="region of interest" description="Disordered" evidence="1">
    <location>
        <begin position="1"/>
        <end position="56"/>
    </location>
</feature>
<dbReference type="Gene3D" id="3.40.50.150">
    <property type="entry name" value="Vaccinia Virus protein VP39"/>
    <property type="match status" value="1"/>
</dbReference>
<dbReference type="Proteomes" id="UP000291116">
    <property type="component" value="Unassembled WGS sequence"/>
</dbReference>
<feature type="compositionally biased region" description="Polar residues" evidence="1">
    <location>
        <begin position="1"/>
        <end position="10"/>
    </location>
</feature>
<dbReference type="EMBL" id="CAACVS010000032">
    <property type="protein sequence ID" value="VEU34546.1"/>
    <property type="molecule type" value="Genomic_DNA"/>
</dbReference>
<proteinExistence type="predicted"/>
<sequence>MTRDSSTTGPTEEKKDTKWTDSQIRWLDDKVPGEEDDTNASDDDEEDEMPFDPFADPDPTEVFRFRFVAKTQKGRKSSAPGTAIEAAGSSDDGTESINLNIHGYKTGSDAVWQSTGLTLWKASTYLCDYMVEHVDELCGERVLELGAGLGLNGLLAHRLSAESVVITDGDSDAMKELRKNIRVNRRVAPQTGDKCNDDAHQGQQHEAVSAEQLIWGKESAETFLESIAQTAGSSVSSSQFSVIIASDIIYAAVVIDPLWETVRTLLRYPNGQFWMAFAVRKVPVTIDFVLNKAEEYGFRYELVDSQVDGHDDSDDIAEGDSETGRVFIYRFSWDETKADRDRICVGVKET</sequence>
<feature type="compositionally biased region" description="Acidic residues" evidence="1">
    <location>
        <begin position="34"/>
        <end position="50"/>
    </location>
</feature>
<dbReference type="AlphaFoldDB" id="A0A448YXQ7"/>
<dbReference type="InterPro" id="IPR019410">
    <property type="entry name" value="Methyltransf_16"/>
</dbReference>
<dbReference type="SUPFAM" id="SSF53335">
    <property type="entry name" value="S-adenosyl-L-methionine-dependent methyltransferases"/>
    <property type="match status" value="1"/>
</dbReference>
<gene>
    <name evidence="2" type="ORF">PSNMU_V1.4_AUG-EV-PASAV3_0012540</name>
</gene>
<dbReference type="Pfam" id="PF10294">
    <property type="entry name" value="Methyltransf_16"/>
    <property type="match status" value="1"/>
</dbReference>
<keyword evidence="3" id="KW-1185">Reference proteome</keyword>
<evidence type="ECO:0000256" key="1">
    <source>
        <dbReference type="SAM" id="MobiDB-lite"/>
    </source>
</evidence>
<name>A0A448YXQ7_9STRA</name>
<dbReference type="PANTHER" id="PTHR14614:SF132">
    <property type="entry name" value="PROTEIN-LYSINE METHYLTRANSFERASE C42C1.13"/>
    <property type="match status" value="1"/>
</dbReference>
<accession>A0A448YXQ7</accession>
<dbReference type="PANTHER" id="PTHR14614">
    <property type="entry name" value="HEPATOCELLULAR CARCINOMA-ASSOCIATED ANTIGEN"/>
    <property type="match status" value="1"/>
</dbReference>
<evidence type="ECO:0000313" key="3">
    <source>
        <dbReference type="Proteomes" id="UP000291116"/>
    </source>
</evidence>
<organism evidence="2 3">
    <name type="scientific">Pseudo-nitzschia multistriata</name>
    <dbReference type="NCBI Taxonomy" id="183589"/>
    <lineage>
        <taxon>Eukaryota</taxon>
        <taxon>Sar</taxon>
        <taxon>Stramenopiles</taxon>
        <taxon>Ochrophyta</taxon>
        <taxon>Bacillariophyta</taxon>
        <taxon>Bacillariophyceae</taxon>
        <taxon>Bacillariophycidae</taxon>
        <taxon>Bacillariales</taxon>
        <taxon>Bacillariaceae</taxon>
        <taxon>Pseudo-nitzschia</taxon>
    </lineage>
</organism>
<evidence type="ECO:0008006" key="4">
    <source>
        <dbReference type="Google" id="ProtNLM"/>
    </source>
</evidence>
<evidence type="ECO:0000313" key="2">
    <source>
        <dbReference type="EMBL" id="VEU34546.1"/>
    </source>
</evidence>
<protein>
    <recommendedName>
        <fullName evidence="4">Calmodulin-lysine N-methyltransferase</fullName>
    </recommendedName>
</protein>
<reference evidence="2 3" key="1">
    <citation type="submission" date="2019-01" db="EMBL/GenBank/DDBJ databases">
        <authorList>
            <person name="Ferrante I. M."/>
        </authorList>
    </citation>
    <scope>NUCLEOTIDE SEQUENCE [LARGE SCALE GENOMIC DNA]</scope>
    <source>
        <strain evidence="2 3">B856</strain>
    </source>
</reference>
<dbReference type="OrthoDB" id="46564at2759"/>
<dbReference type="InterPro" id="IPR029063">
    <property type="entry name" value="SAM-dependent_MTases_sf"/>
</dbReference>